<protein>
    <submittedName>
        <fullName evidence="1">Uncharacterized protein</fullName>
    </submittedName>
</protein>
<proteinExistence type="predicted"/>
<dbReference type="EMBL" id="CAJVAS010000034">
    <property type="protein sequence ID" value="CAG7646424.1"/>
    <property type="molecule type" value="Genomic_DNA"/>
</dbReference>
<comment type="caution">
    <text evidence="1">The sequence shown here is derived from an EMBL/GenBank/DDBJ whole genome shotgun (WGS) entry which is preliminary data.</text>
</comment>
<organism evidence="1 2">
    <name type="scientific">Paenibacillus solanacearum</name>
    <dbReference type="NCBI Taxonomy" id="2048548"/>
    <lineage>
        <taxon>Bacteria</taxon>
        <taxon>Bacillati</taxon>
        <taxon>Bacillota</taxon>
        <taxon>Bacilli</taxon>
        <taxon>Bacillales</taxon>
        <taxon>Paenibacillaceae</taxon>
        <taxon>Paenibacillus</taxon>
    </lineage>
</organism>
<accession>A0A916K701</accession>
<reference evidence="1" key="1">
    <citation type="submission" date="2021-06" db="EMBL/GenBank/DDBJ databases">
        <authorList>
            <person name="Criscuolo A."/>
        </authorList>
    </citation>
    <scope>NUCLEOTIDE SEQUENCE</scope>
    <source>
        <strain evidence="1">CIP111600</strain>
    </source>
</reference>
<sequence>MMQRHGGAGQAVISTYIEEMRVKFVMVAVPLTEYDNYVGTLKSMGSDEYTGIPFA</sequence>
<evidence type="ECO:0000313" key="1">
    <source>
        <dbReference type="EMBL" id="CAG7646424.1"/>
    </source>
</evidence>
<dbReference type="RefSeq" id="WP_218094880.1">
    <property type="nucleotide sequence ID" value="NZ_CAJVAS010000034.1"/>
</dbReference>
<dbReference type="Proteomes" id="UP000693672">
    <property type="component" value="Unassembled WGS sequence"/>
</dbReference>
<dbReference type="AlphaFoldDB" id="A0A916K701"/>
<name>A0A916K701_9BACL</name>
<evidence type="ECO:0000313" key="2">
    <source>
        <dbReference type="Proteomes" id="UP000693672"/>
    </source>
</evidence>
<gene>
    <name evidence="1" type="ORF">PAESOLCIP111_05165</name>
</gene>
<keyword evidence="2" id="KW-1185">Reference proteome</keyword>